<dbReference type="AlphaFoldDB" id="N9M8A8"/>
<feature type="compositionally biased region" description="Low complexity" evidence="1">
    <location>
        <begin position="44"/>
        <end position="63"/>
    </location>
</feature>
<evidence type="ECO:0000313" key="3">
    <source>
        <dbReference type="EMBL" id="ENX36715.1"/>
    </source>
</evidence>
<comment type="caution">
    <text evidence="3">The sequence shown here is derived from an EMBL/GenBank/DDBJ whole genome shotgun (WGS) entry which is preliminary data.</text>
</comment>
<dbReference type="EMBL" id="APSA01000010">
    <property type="protein sequence ID" value="ENX36715.1"/>
    <property type="molecule type" value="Genomic_DNA"/>
</dbReference>
<accession>N9RDL2</accession>
<dbReference type="Proteomes" id="UP000652691">
    <property type="component" value="Unassembled WGS sequence"/>
</dbReference>
<dbReference type="EMBL" id="BMDA01000001">
    <property type="protein sequence ID" value="GGH24377.1"/>
    <property type="molecule type" value="Genomic_DNA"/>
</dbReference>
<dbReference type="EMBL" id="JAOEEO010000003">
    <property type="protein sequence ID" value="MDH0564537.1"/>
    <property type="molecule type" value="Genomic_DNA"/>
</dbReference>
<proteinExistence type="predicted"/>
<dbReference type="Proteomes" id="UP001159329">
    <property type="component" value="Unassembled WGS sequence"/>
</dbReference>
<organism evidence="3 6">
    <name type="scientific">Acinetobacter courvalinii</name>
    <dbReference type="NCBI Taxonomy" id="280147"/>
    <lineage>
        <taxon>Bacteria</taxon>
        <taxon>Pseudomonadati</taxon>
        <taxon>Pseudomonadota</taxon>
        <taxon>Gammaproteobacteria</taxon>
        <taxon>Moraxellales</taxon>
        <taxon>Moraxellaceae</taxon>
        <taxon>Acinetobacter</taxon>
    </lineage>
</organism>
<reference evidence="4 7" key="2">
    <citation type="journal article" date="2014" name="Int. J. Syst. Evol. Microbiol.">
        <title>Complete genome sequence of Corynebacterium casei LMG S-19264T (=DSM 44701T), isolated from a smear-ripened cheese.</title>
        <authorList>
            <consortium name="US DOE Joint Genome Institute (JGI-PGF)"/>
            <person name="Walter F."/>
            <person name="Albersmeier A."/>
            <person name="Kalinowski J."/>
            <person name="Ruckert C."/>
        </authorList>
    </citation>
    <scope>NUCLEOTIDE SEQUENCE [LARGE SCALE GENOMIC DNA]</scope>
    <source>
        <strain evidence="4 7">CCM 8635</strain>
    </source>
</reference>
<dbReference type="RefSeq" id="WP_005231849.1">
    <property type="nucleotide sequence ID" value="NZ_BMDA01000001.1"/>
</dbReference>
<sequence>MKLIKTLLATTLTLAAASSFAATADEQAQTQDRVVVSTQEQPGTQAATDATAEAPASTPAPTN</sequence>
<reference evidence="3 6" key="1">
    <citation type="submission" date="2013-02" db="EMBL/GenBank/DDBJ databases">
        <title>The Genome Sequence of Acinetobacter sp. NIPH 3623.</title>
        <authorList>
            <consortium name="The Broad Institute Genome Sequencing Platform"/>
            <consortium name="The Broad Institute Genome Sequencing Center for Infectious Disease"/>
            <person name="Cerqueira G."/>
            <person name="Feldgarden M."/>
            <person name="Courvalin P."/>
            <person name="Perichon B."/>
            <person name="Grillot-Courvalin C."/>
            <person name="Clermont D."/>
            <person name="Rocha E."/>
            <person name="Yoon E.-J."/>
            <person name="Nemec A."/>
            <person name="Walker B."/>
            <person name="Young S.K."/>
            <person name="Zeng Q."/>
            <person name="Gargeya S."/>
            <person name="Fitzgerald M."/>
            <person name="Haas B."/>
            <person name="Abouelleil A."/>
            <person name="Alvarado L."/>
            <person name="Arachchi H.M."/>
            <person name="Berlin A.M."/>
            <person name="Chapman S.B."/>
            <person name="Dewar J."/>
            <person name="Goldberg J."/>
            <person name="Griggs A."/>
            <person name="Gujja S."/>
            <person name="Hansen M."/>
            <person name="Howarth C."/>
            <person name="Imamovic A."/>
            <person name="Larimer J."/>
            <person name="McCowan C."/>
            <person name="Murphy C."/>
            <person name="Neiman D."/>
            <person name="Pearson M."/>
            <person name="Priest M."/>
            <person name="Roberts A."/>
            <person name="Saif S."/>
            <person name="Shea T."/>
            <person name="Sisk P."/>
            <person name="Sykes S."/>
            <person name="Wortman J."/>
            <person name="Nusbaum C."/>
            <person name="Birren B."/>
        </authorList>
    </citation>
    <scope>NUCLEOTIDE SEQUENCE [LARGE SCALE GENOMIC DNA]</scope>
    <source>
        <strain evidence="3 6">NIPH 3623</strain>
    </source>
</reference>
<evidence type="ECO:0000256" key="1">
    <source>
        <dbReference type="SAM" id="MobiDB-lite"/>
    </source>
</evidence>
<feature type="signal peptide" evidence="2">
    <location>
        <begin position="1"/>
        <end position="21"/>
    </location>
</feature>
<evidence type="ECO:0000313" key="7">
    <source>
        <dbReference type="Proteomes" id="UP000652691"/>
    </source>
</evidence>
<feature type="region of interest" description="Disordered" evidence="1">
    <location>
        <begin position="26"/>
        <end position="63"/>
    </location>
</feature>
<dbReference type="HOGENOM" id="CLU_182732_1_0_6"/>
<reference evidence="5" key="3">
    <citation type="submission" date="2022-09" db="EMBL/GenBank/DDBJ databases">
        <title>Intensive care unit water sources are persistently colonized with multi-drug resistant bacteria and are the site of extensive horizontal gene transfer of antibiotic resistance genes.</title>
        <authorList>
            <person name="Diorio-Toth L."/>
        </authorList>
    </citation>
    <scope>NUCLEOTIDE SEQUENCE</scope>
    <source>
        <strain evidence="5">GD04005</strain>
    </source>
</reference>
<feature type="chain" id="PRO_5044736994" evidence="2">
    <location>
        <begin position="22"/>
        <end position="63"/>
    </location>
</feature>
<protein>
    <submittedName>
        <fullName evidence="3">Uncharacterized protein</fullName>
    </submittedName>
</protein>
<keyword evidence="6" id="KW-1185">Reference proteome</keyword>
<keyword evidence="2" id="KW-0732">Signal</keyword>
<evidence type="ECO:0000313" key="5">
    <source>
        <dbReference type="EMBL" id="MDH0564537.1"/>
    </source>
</evidence>
<evidence type="ECO:0000313" key="4">
    <source>
        <dbReference type="EMBL" id="GGH24377.1"/>
    </source>
</evidence>
<accession>N9M8A8</accession>
<evidence type="ECO:0000256" key="2">
    <source>
        <dbReference type="SAM" id="SignalP"/>
    </source>
</evidence>
<dbReference type="GeneID" id="80102617"/>
<reference evidence="4" key="4">
    <citation type="submission" date="2024-03" db="EMBL/GenBank/DDBJ databases">
        <authorList>
            <person name="Sun Q."/>
            <person name="Sedlacek I."/>
        </authorList>
    </citation>
    <scope>NUCLEOTIDE SEQUENCE</scope>
    <source>
        <strain evidence="4">CCM 8635</strain>
    </source>
</reference>
<dbReference type="PATRIC" id="fig|1217698.3.peg.3201"/>
<name>N9M8A8_9GAMM</name>
<gene>
    <name evidence="3" type="ORF">F888_03285</name>
    <name evidence="4" type="ORF">GCM10007354_00410</name>
    <name evidence="5" type="ORF">N7644_12705</name>
</gene>
<dbReference type="Proteomes" id="UP000013200">
    <property type="component" value="Unassembled WGS sequence"/>
</dbReference>
<evidence type="ECO:0000313" key="6">
    <source>
        <dbReference type="Proteomes" id="UP000013200"/>
    </source>
</evidence>